<protein>
    <recommendedName>
        <fullName evidence="3">DUF1593 domain-containing protein</fullName>
    </recommendedName>
</protein>
<keyword evidence="2" id="KW-1185">Reference proteome</keyword>
<dbReference type="OrthoDB" id="6382233at2"/>
<evidence type="ECO:0008006" key="3">
    <source>
        <dbReference type="Google" id="ProtNLM"/>
    </source>
</evidence>
<evidence type="ECO:0000313" key="2">
    <source>
        <dbReference type="Proteomes" id="UP000307790"/>
    </source>
</evidence>
<accession>A0A5R9IN29</accession>
<dbReference type="Proteomes" id="UP000307790">
    <property type="component" value="Unassembled WGS sequence"/>
</dbReference>
<sequence length="268" mass="30163">MPLDHVNPPEGRLAIVIDGNSPDPDDIGATPVIFGLLHHSGLEQRLVHVSHSCDLDPFTNKARYQIDKDNEQRRQRILNELTDKSIALFGPFEHLHDHYNCREKQAAASQDLVNAINDSTAESPLWIIEAGEPDLIGFALAAANPQALQFVHIVSHHPANDNSGDFFTWQQILDFGITEHQIGDQNVGLQTSIHQWDWAKHHDNPGYKFIWEMLAYAEQDGIVPFQTNKFDCSDAGMVYWWITGADQGGNNFATANDIQKMLHLKENN</sequence>
<dbReference type="AlphaFoldDB" id="A0A5R9IN29"/>
<dbReference type="EMBL" id="VCBC01000006">
    <property type="protein sequence ID" value="TLU65863.1"/>
    <property type="molecule type" value="Genomic_DNA"/>
</dbReference>
<proteinExistence type="predicted"/>
<name>A0A5R9IN29_9GAMM</name>
<reference evidence="1 2" key="1">
    <citation type="submission" date="2019-05" db="EMBL/GenBank/DDBJ databases">
        <title>Genome sequences of Thalassotalea litorea 1K03283.</title>
        <authorList>
            <person name="Zhang D."/>
        </authorList>
    </citation>
    <scope>NUCLEOTIDE SEQUENCE [LARGE SCALE GENOMIC DNA]</scope>
    <source>
        <strain evidence="1 2">MCCC 1K03283</strain>
    </source>
</reference>
<gene>
    <name evidence="1" type="ORF">FE810_07515</name>
</gene>
<comment type="caution">
    <text evidence="1">The sequence shown here is derived from an EMBL/GenBank/DDBJ whole genome shotgun (WGS) entry which is preliminary data.</text>
</comment>
<organism evidence="1 2">
    <name type="scientific">Thalassotalea litorea</name>
    <dbReference type="NCBI Taxonomy" id="2020715"/>
    <lineage>
        <taxon>Bacteria</taxon>
        <taxon>Pseudomonadati</taxon>
        <taxon>Pseudomonadota</taxon>
        <taxon>Gammaproteobacteria</taxon>
        <taxon>Alteromonadales</taxon>
        <taxon>Colwelliaceae</taxon>
        <taxon>Thalassotalea</taxon>
    </lineage>
</organism>
<evidence type="ECO:0000313" key="1">
    <source>
        <dbReference type="EMBL" id="TLU65863.1"/>
    </source>
</evidence>